<keyword evidence="3 9" id="KW-0819">tRNA processing</keyword>
<dbReference type="Pfam" id="PF12706">
    <property type="entry name" value="Lactamase_B_2"/>
    <property type="match status" value="1"/>
</dbReference>
<evidence type="ECO:0000256" key="10">
    <source>
        <dbReference type="SAM" id="MobiDB-lite"/>
    </source>
</evidence>
<reference evidence="12 13" key="1">
    <citation type="journal article" date="2016" name="Sci. Rep.">
        <title>Metabolic traits of an uncultured archaeal lineage -MSBL1- from brine pools of the Red Sea.</title>
        <authorList>
            <person name="Mwirichia R."/>
            <person name="Alam I."/>
            <person name="Rashid M."/>
            <person name="Vinu M."/>
            <person name="Ba-Alawi W."/>
            <person name="Anthony Kamau A."/>
            <person name="Kamanda Ngugi D."/>
            <person name="Goker M."/>
            <person name="Klenk H.P."/>
            <person name="Bajic V."/>
            <person name="Stingl U."/>
        </authorList>
    </citation>
    <scope>NUCLEOTIDE SEQUENCE [LARGE SCALE GENOMIC DNA]</scope>
    <source>
        <strain evidence="12">SCGC-AAA382K21</strain>
    </source>
</reference>
<keyword evidence="13" id="KW-1185">Reference proteome</keyword>
<keyword evidence="4 9" id="KW-0540">Nuclease</keyword>
<dbReference type="PATRIC" id="fig|1698283.3.peg.7"/>
<feature type="binding site" evidence="9">
    <location>
        <position position="208"/>
    </location>
    <ligand>
        <name>Zn(2+)</name>
        <dbReference type="ChEBI" id="CHEBI:29105"/>
        <label>1</label>
        <note>catalytic</note>
    </ligand>
</feature>
<evidence type="ECO:0000256" key="6">
    <source>
        <dbReference type="ARBA" id="ARBA00022759"/>
    </source>
</evidence>
<keyword evidence="8 9" id="KW-0862">Zinc</keyword>
<feature type="binding site" evidence="9">
    <location>
        <position position="60"/>
    </location>
    <ligand>
        <name>Zn(2+)</name>
        <dbReference type="ChEBI" id="CHEBI:29105"/>
        <label>1</label>
        <note>catalytic</note>
    </ligand>
</feature>
<evidence type="ECO:0000256" key="1">
    <source>
        <dbReference type="ARBA" id="ARBA00000402"/>
    </source>
</evidence>
<dbReference type="PANTHER" id="PTHR46018">
    <property type="entry name" value="ZINC PHOSPHODIESTERASE ELAC PROTEIN 1"/>
    <property type="match status" value="1"/>
</dbReference>
<keyword evidence="6 9" id="KW-0255">Endonuclease</keyword>
<dbReference type="InterPro" id="IPR013471">
    <property type="entry name" value="RNase_Z/BN"/>
</dbReference>
<dbReference type="NCBIfam" id="NF000801">
    <property type="entry name" value="PRK00055.1-3"/>
    <property type="match status" value="1"/>
</dbReference>
<dbReference type="EMBL" id="LHYH01000001">
    <property type="protein sequence ID" value="KXB07573.1"/>
    <property type="molecule type" value="Genomic_DNA"/>
</dbReference>
<evidence type="ECO:0000256" key="3">
    <source>
        <dbReference type="ARBA" id="ARBA00022694"/>
    </source>
</evidence>
<comment type="similarity">
    <text evidence="9">Belongs to the RNase Z family.</text>
</comment>
<comment type="function">
    <text evidence="9">Zinc phosphodiesterase, which displays some tRNA 3'-processing endonuclease activity. Probably involved in tRNA maturation, by removing a 3'-trailer from precursor tRNA.</text>
</comment>
<feature type="binding site" evidence="9">
    <location>
        <position position="62"/>
    </location>
    <ligand>
        <name>Zn(2+)</name>
        <dbReference type="ChEBI" id="CHEBI:29105"/>
        <label>1</label>
        <note>catalytic</note>
    </ligand>
</feature>
<sequence length="302" mass="33816">MKLIFFGTGGSMPTKDRGLSSIALRRRGEILLFDCGEGTQRQMTNTKISPMKIDAIFITHFHGDHFLGIPGLVQTMSLMDRERLLKIYGPPQTEKRISTLLRVPTYTLKFDIEIHNLEPGEVIEREGYRIETARIDHSSPGIAYALVEDQRPGKFYPEKAKDLGLEPGPEYSRLQKGESIELSDGRTVDPSQVLGPPRPGRKVVYSGDTRPSEEILELSKNADVLIHDGTFASDLEEEAQDGGHSTVQDAAKIAKRAGVKQLILTHASPRYTDVSSLEREAQEIFPDSIFARDLMEYEVEFD</sequence>
<dbReference type="GO" id="GO:0008270">
    <property type="term" value="F:zinc ion binding"/>
    <property type="evidence" value="ECO:0007669"/>
    <property type="project" value="UniProtKB-UniRule"/>
</dbReference>
<evidence type="ECO:0000256" key="7">
    <source>
        <dbReference type="ARBA" id="ARBA00022801"/>
    </source>
</evidence>
<feature type="active site" description="Proton acceptor" evidence="9">
    <location>
        <position position="64"/>
    </location>
</feature>
<feature type="compositionally biased region" description="Basic and acidic residues" evidence="10">
    <location>
        <begin position="178"/>
        <end position="187"/>
    </location>
</feature>
<dbReference type="SUPFAM" id="SSF56281">
    <property type="entry name" value="Metallo-hydrolase/oxidoreductase"/>
    <property type="match status" value="1"/>
</dbReference>
<evidence type="ECO:0000256" key="5">
    <source>
        <dbReference type="ARBA" id="ARBA00022723"/>
    </source>
</evidence>
<dbReference type="Pfam" id="PF23023">
    <property type="entry name" value="Anti-Pycsar_Apyc1"/>
    <property type="match status" value="1"/>
</dbReference>
<comment type="caution">
    <text evidence="12">The sequence shown here is derived from an EMBL/GenBank/DDBJ whole genome shotgun (WGS) entry which is preliminary data.</text>
</comment>
<proteinExistence type="inferred from homology"/>
<keyword evidence="5 9" id="KW-0479">Metal-binding</keyword>
<gene>
    <name evidence="9" type="primary">rnz</name>
    <name evidence="12" type="ORF">AKJ54_00035</name>
</gene>
<evidence type="ECO:0000256" key="8">
    <source>
        <dbReference type="ARBA" id="ARBA00022833"/>
    </source>
</evidence>
<comment type="cofactor">
    <cofactor evidence="9">
        <name>Zn(2+)</name>
        <dbReference type="ChEBI" id="CHEBI:29105"/>
    </cofactor>
    <text evidence="9">Binds 2 Zn(2+) ions.</text>
</comment>
<feature type="binding site" evidence="9">
    <location>
        <position position="266"/>
    </location>
    <ligand>
        <name>Zn(2+)</name>
        <dbReference type="ChEBI" id="CHEBI:29105"/>
        <label>2</label>
        <note>catalytic</note>
    </ligand>
</feature>
<dbReference type="Proteomes" id="UP000070504">
    <property type="component" value="Unassembled WGS sequence"/>
</dbReference>
<dbReference type="GO" id="GO:0042781">
    <property type="term" value="F:3'-tRNA processing endoribonuclease activity"/>
    <property type="evidence" value="ECO:0007669"/>
    <property type="project" value="UniProtKB-UniRule"/>
</dbReference>
<dbReference type="InterPro" id="IPR001279">
    <property type="entry name" value="Metallo-B-lactamas"/>
</dbReference>
<keyword evidence="7 9" id="KW-0378">Hydrolase</keyword>
<accession>A0A133VME3</accession>
<organism evidence="12 13">
    <name type="scientific">candidate division MSBL1 archaeon SCGC-AAA382K21</name>
    <dbReference type="NCBI Taxonomy" id="1698283"/>
    <lineage>
        <taxon>Archaea</taxon>
        <taxon>Methanobacteriati</taxon>
        <taxon>Methanobacteriota</taxon>
        <taxon>candidate division MSBL1</taxon>
    </lineage>
</organism>
<dbReference type="GO" id="GO:0042802">
    <property type="term" value="F:identical protein binding"/>
    <property type="evidence" value="ECO:0007669"/>
    <property type="project" value="UniProtKB-ARBA"/>
</dbReference>
<dbReference type="NCBIfam" id="TIGR02651">
    <property type="entry name" value="RNase_Z"/>
    <property type="match status" value="1"/>
</dbReference>
<evidence type="ECO:0000313" key="12">
    <source>
        <dbReference type="EMBL" id="KXB07573.1"/>
    </source>
</evidence>
<feature type="binding site" evidence="9">
    <location>
        <position position="208"/>
    </location>
    <ligand>
        <name>Zn(2+)</name>
        <dbReference type="ChEBI" id="CHEBI:29105"/>
        <label>2</label>
        <note>catalytic</note>
    </ligand>
</feature>
<dbReference type="Gene3D" id="3.60.15.10">
    <property type="entry name" value="Ribonuclease Z/Hydroxyacylglutathione hydrolase-like"/>
    <property type="match status" value="1"/>
</dbReference>
<dbReference type="HAMAP" id="MF_01818">
    <property type="entry name" value="RNase_Z_BN"/>
    <property type="match status" value="1"/>
</dbReference>
<evidence type="ECO:0000256" key="2">
    <source>
        <dbReference type="ARBA" id="ARBA00011738"/>
    </source>
</evidence>
<dbReference type="CDD" id="cd07717">
    <property type="entry name" value="RNaseZ_ZiPD-like_MBL-fold"/>
    <property type="match status" value="1"/>
</dbReference>
<comment type="subunit">
    <text evidence="2 9">Homodimer.</text>
</comment>
<evidence type="ECO:0000259" key="11">
    <source>
        <dbReference type="SMART" id="SM00849"/>
    </source>
</evidence>
<feature type="binding site" evidence="9">
    <location>
        <position position="64"/>
    </location>
    <ligand>
        <name>Zn(2+)</name>
        <dbReference type="ChEBI" id="CHEBI:29105"/>
        <label>2</label>
        <note>catalytic</note>
    </ligand>
</feature>
<name>A0A133VME3_9EURY</name>
<dbReference type="EC" id="3.1.26.11" evidence="9"/>
<evidence type="ECO:0000256" key="9">
    <source>
        <dbReference type="HAMAP-Rule" id="MF_01818"/>
    </source>
</evidence>
<evidence type="ECO:0000256" key="4">
    <source>
        <dbReference type="ARBA" id="ARBA00022722"/>
    </source>
</evidence>
<feature type="region of interest" description="Disordered" evidence="10">
    <location>
        <begin position="178"/>
        <end position="206"/>
    </location>
</feature>
<dbReference type="InterPro" id="IPR036866">
    <property type="entry name" value="RibonucZ/Hydroxyglut_hydro"/>
</dbReference>
<dbReference type="FunFam" id="3.60.15.10:FF:000002">
    <property type="entry name" value="Ribonuclease Z"/>
    <property type="match status" value="1"/>
</dbReference>
<dbReference type="AlphaFoldDB" id="A0A133VME3"/>
<protein>
    <recommendedName>
        <fullName evidence="9">Ribonuclease Z</fullName>
        <shortName evidence="9">RNase Z</shortName>
        <ecNumber evidence="9">3.1.26.11</ecNumber>
    </recommendedName>
    <alternativeName>
        <fullName evidence="9">tRNA 3 endonuclease</fullName>
    </alternativeName>
    <alternativeName>
        <fullName evidence="9">tRNase Z</fullName>
    </alternativeName>
</protein>
<feature type="binding site" evidence="9">
    <location>
        <position position="137"/>
    </location>
    <ligand>
        <name>Zn(2+)</name>
        <dbReference type="ChEBI" id="CHEBI:29105"/>
        <label>1</label>
        <note>catalytic</note>
    </ligand>
</feature>
<comment type="catalytic activity">
    <reaction evidence="1 9">
        <text>Endonucleolytic cleavage of RNA, removing extra 3' nucleotides from tRNA precursor, generating 3' termini of tRNAs. A 3'-hydroxy group is left at the tRNA terminus and a 5'-phosphoryl group is left at the trailer molecule.</text>
        <dbReference type="EC" id="3.1.26.11"/>
    </reaction>
</comment>
<feature type="binding site" evidence="9">
    <location>
        <position position="65"/>
    </location>
    <ligand>
        <name>Zn(2+)</name>
        <dbReference type="ChEBI" id="CHEBI:29105"/>
        <label>2</label>
        <note>catalytic</note>
    </ligand>
</feature>
<evidence type="ECO:0000313" key="13">
    <source>
        <dbReference type="Proteomes" id="UP000070504"/>
    </source>
</evidence>
<dbReference type="SMART" id="SM00849">
    <property type="entry name" value="Lactamase_B"/>
    <property type="match status" value="1"/>
</dbReference>
<dbReference type="PANTHER" id="PTHR46018:SF2">
    <property type="entry name" value="ZINC PHOSPHODIESTERASE ELAC PROTEIN 1"/>
    <property type="match status" value="1"/>
</dbReference>
<feature type="domain" description="Metallo-beta-lactamase" evidence="11">
    <location>
        <begin position="18"/>
        <end position="198"/>
    </location>
</feature>